<dbReference type="GO" id="GO:0016763">
    <property type="term" value="F:pentosyltransferase activity"/>
    <property type="evidence" value="ECO:0007669"/>
    <property type="project" value="TreeGrafter"/>
</dbReference>
<organism evidence="10 11">
    <name type="scientific">candidate division WWE3 bacterium CG08_land_8_20_14_0_20_40_13</name>
    <dbReference type="NCBI Taxonomy" id="1975084"/>
    <lineage>
        <taxon>Bacteria</taxon>
        <taxon>Katanobacteria</taxon>
    </lineage>
</organism>
<dbReference type="InterPro" id="IPR050297">
    <property type="entry name" value="LipidA_mod_glycosyltrf_83"/>
</dbReference>
<evidence type="ECO:0000256" key="7">
    <source>
        <dbReference type="ARBA" id="ARBA00023136"/>
    </source>
</evidence>
<keyword evidence="2" id="KW-1003">Cell membrane</keyword>
<keyword evidence="5 8" id="KW-0812">Transmembrane</keyword>
<protein>
    <recommendedName>
        <fullName evidence="9">Glycosyltransferase RgtA/B/C/D-like domain-containing protein</fullName>
    </recommendedName>
</protein>
<evidence type="ECO:0000256" key="8">
    <source>
        <dbReference type="SAM" id="Phobius"/>
    </source>
</evidence>
<reference evidence="11" key="1">
    <citation type="submission" date="2017-09" db="EMBL/GenBank/DDBJ databases">
        <title>Depth-based differentiation of microbial function through sediment-hosted aquifers and enrichment of novel symbionts in the deep terrestrial subsurface.</title>
        <authorList>
            <person name="Probst A.J."/>
            <person name="Ladd B."/>
            <person name="Jarett J.K."/>
            <person name="Geller-Mcgrath D.E."/>
            <person name="Sieber C.M.K."/>
            <person name="Emerson J.B."/>
            <person name="Anantharaman K."/>
            <person name="Thomas B.C."/>
            <person name="Malmstrom R."/>
            <person name="Stieglmeier M."/>
            <person name="Klingl A."/>
            <person name="Woyke T."/>
            <person name="Ryan C.M."/>
            <person name="Banfield J.F."/>
        </authorList>
    </citation>
    <scope>NUCLEOTIDE SEQUENCE [LARGE SCALE GENOMIC DNA]</scope>
</reference>
<name>A0A2H0XDF9_UNCKA</name>
<comment type="subcellular location">
    <subcellularLocation>
        <location evidence="1">Cell membrane</location>
        <topology evidence="1">Multi-pass membrane protein</topology>
    </subcellularLocation>
</comment>
<evidence type="ECO:0000313" key="10">
    <source>
        <dbReference type="EMBL" id="PIS22932.1"/>
    </source>
</evidence>
<dbReference type="PANTHER" id="PTHR33908">
    <property type="entry name" value="MANNOSYLTRANSFERASE YKCB-RELATED"/>
    <property type="match status" value="1"/>
</dbReference>
<feature type="transmembrane region" description="Helical" evidence="8">
    <location>
        <begin position="108"/>
        <end position="128"/>
    </location>
</feature>
<feature type="transmembrane region" description="Helical" evidence="8">
    <location>
        <begin position="327"/>
        <end position="348"/>
    </location>
</feature>
<comment type="caution">
    <text evidence="10">The sequence shown here is derived from an EMBL/GenBank/DDBJ whole genome shotgun (WGS) entry which is preliminary data.</text>
</comment>
<dbReference type="AlphaFoldDB" id="A0A2H0XDF9"/>
<feature type="transmembrane region" description="Helical" evidence="8">
    <location>
        <begin position="354"/>
        <end position="374"/>
    </location>
</feature>
<proteinExistence type="predicted"/>
<keyword evidence="7 8" id="KW-0472">Membrane</keyword>
<sequence>MITTTYTKILNSRWLVWLIILIGFVIRFIGIWWNLPKIYHPDEPALISGALGLRIVSNLKHFDWPHLQMYISLFTVSLWAKITDIYVSVMRTSVSASSSILIERPASFFLAIRFVSFLMSSLSLIIFYKGVKEFLGKNIAIVSLIFFTLSVQNIEDAHLATLESGVTFWVVLTFFFSQRIFRTGKSLNYLLAGLFAGFSASTKYNGALVTLLILSAHISYAVANNISAWRVVLSKKLLLSAASSILGFFVGTPYALLDFKNFIRTDSAVGALWQFHRQKAPLYRTIFNFDLLETRFKSEIFRSLGFLGPILVLLGSYLSLKKLKNRAVVILLFPALYFWYVGSFKLFYSQYFNLLFPFLAILVGIGMIGLIKIIRDFMKNSFLLTPVMILILFLSAVSQIIQIVKMDYVFAMGDNRVVAEKWISENVKAGSKIGVSGAYGAKLDDFDGTSGFNAVKIDELFREMDTEFGHDAQIYYFRNVGINLVVTGDYNLDARLKSDFPANCRYPDGDSWAIDTLQKIKVFYPRSYVEPTVAVLGLDNYDNLIKMGVLK</sequence>
<keyword evidence="4" id="KW-0808">Transferase</keyword>
<evidence type="ECO:0000256" key="2">
    <source>
        <dbReference type="ARBA" id="ARBA00022475"/>
    </source>
</evidence>
<feature type="transmembrane region" description="Helical" evidence="8">
    <location>
        <begin position="204"/>
        <end position="225"/>
    </location>
</feature>
<feature type="transmembrane region" description="Helical" evidence="8">
    <location>
        <begin position="14"/>
        <end position="33"/>
    </location>
</feature>
<feature type="transmembrane region" description="Helical" evidence="8">
    <location>
        <begin position="237"/>
        <end position="257"/>
    </location>
</feature>
<evidence type="ECO:0000256" key="5">
    <source>
        <dbReference type="ARBA" id="ARBA00022692"/>
    </source>
</evidence>
<dbReference type="GO" id="GO:0009103">
    <property type="term" value="P:lipopolysaccharide biosynthetic process"/>
    <property type="evidence" value="ECO:0007669"/>
    <property type="project" value="UniProtKB-ARBA"/>
</dbReference>
<dbReference type="Proteomes" id="UP000230340">
    <property type="component" value="Unassembled WGS sequence"/>
</dbReference>
<evidence type="ECO:0000256" key="4">
    <source>
        <dbReference type="ARBA" id="ARBA00022679"/>
    </source>
</evidence>
<evidence type="ECO:0000256" key="6">
    <source>
        <dbReference type="ARBA" id="ARBA00022989"/>
    </source>
</evidence>
<evidence type="ECO:0000313" key="11">
    <source>
        <dbReference type="Proteomes" id="UP000230340"/>
    </source>
</evidence>
<keyword evidence="6 8" id="KW-1133">Transmembrane helix</keyword>
<gene>
    <name evidence="10" type="ORF">COT49_02480</name>
</gene>
<dbReference type="PANTHER" id="PTHR33908:SF11">
    <property type="entry name" value="MEMBRANE PROTEIN"/>
    <property type="match status" value="1"/>
</dbReference>
<dbReference type="InterPro" id="IPR038731">
    <property type="entry name" value="RgtA/B/C-like"/>
</dbReference>
<accession>A0A2H0XDF9</accession>
<dbReference type="Pfam" id="PF13231">
    <property type="entry name" value="PMT_2"/>
    <property type="match status" value="1"/>
</dbReference>
<dbReference type="EMBL" id="PEYT01000023">
    <property type="protein sequence ID" value="PIS22932.1"/>
    <property type="molecule type" value="Genomic_DNA"/>
</dbReference>
<evidence type="ECO:0000256" key="1">
    <source>
        <dbReference type="ARBA" id="ARBA00004651"/>
    </source>
</evidence>
<feature type="domain" description="Glycosyltransferase RgtA/B/C/D-like" evidence="9">
    <location>
        <begin position="110"/>
        <end position="245"/>
    </location>
</feature>
<keyword evidence="3" id="KW-0328">Glycosyltransferase</keyword>
<feature type="transmembrane region" description="Helical" evidence="8">
    <location>
        <begin position="381"/>
        <end position="401"/>
    </location>
</feature>
<feature type="transmembrane region" description="Helical" evidence="8">
    <location>
        <begin position="300"/>
        <end position="320"/>
    </location>
</feature>
<feature type="transmembrane region" description="Helical" evidence="8">
    <location>
        <begin position="67"/>
        <end position="87"/>
    </location>
</feature>
<evidence type="ECO:0000259" key="9">
    <source>
        <dbReference type="Pfam" id="PF13231"/>
    </source>
</evidence>
<evidence type="ECO:0000256" key="3">
    <source>
        <dbReference type="ARBA" id="ARBA00022676"/>
    </source>
</evidence>
<dbReference type="GO" id="GO:0005886">
    <property type="term" value="C:plasma membrane"/>
    <property type="evidence" value="ECO:0007669"/>
    <property type="project" value="UniProtKB-SubCell"/>
</dbReference>